<dbReference type="GO" id="GO:0009007">
    <property type="term" value="F:site-specific DNA-methyltransferase (adenine-specific) activity"/>
    <property type="evidence" value="ECO:0007669"/>
    <property type="project" value="UniProtKB-EC"/>
</dbReference>
<evidence type="ECO:0000256" key="5">
    <source>
        <dbReference type="ARBA" id="ARBA00022691"/>
    </source>
</evidence>
<dbReference type="Pfam" id="PF01420">
    <property type="entry name" value="Methylase_S"/>
    <property type="match status" value="1"/>
</dbReference>
<keyword evidence="9" id="KW-0175">Coiled coil</keyword>
<dbReference type="RefSeq" id="WP_104850219.1">
    <property type="nucleotide sequence ID" value="NZ_PKOZ01000010.1"/>
</dbReference>
<dbReference type="Proteomes" id="UP000239663">
    <property type="component" value="Unassembled WGS sequence"/>
</dbReference>
<dbReference type="GO" id="GO:0008170">
    <property type="term" value="F:N-methyltransferase activity"/>
    <property type="evidence" value="ECO:0007669"/>
    <property type="project" value="InterPro"/>
</dbReference>
<dbReference type="EMBL" id="PKOZ01000010">
    <property type="protein sequence ID" value="PQD94388.1"/>
    <property type="molecule type" value="Genomic_DNA"/>
</dbReference>
<keyword evidence="4" id="KW-0808">Transferase</keyword>
<dbReference type="InterPro" id="IPR003356">
    <property type="entry name" value="DNA_methylase_A-5"/>
</dbReference>
<evidence type="ECO:0000256" key="1">
    <source>
        <dbReference type="ARBA" id="ARBA00010923"/>
    </source>
</evidence>
<keyword evidence="6" id="KW-0680">Restriction system</keyword>
<feature type="domain" description="DNA methylase adenine-specific" evidence="11">
    <location>
        <begin position="108"/>
        <end position="402"/>
    </location>
</feature>
<name>A0A2S7MXC2_9BACI</name>
<evidence type="ECO:0000259" key="10">
    <source>
        <dbReference type="Pfam" id="PF01420"/>
    </source>
</evidence>
<keyword evidence="13" id="KW-1185">Reference proteome</keyword>
<gene>
    <name evidence="12" type="ORF">CYL18_14325</name>
</gene>
<dbReference type="Pfam" id="PF02384">
    <property type="entry name" value="N6_Mtase"/>
    <property type="match status" value="1"/>
</dbReference>
<protein>
    <recommendedName>
        <fullName evidence="2">site-specific DNA-methyltransferase (adenine-specific)</fullName>
        <ecNumber evidence="2">2.1.1.72</ecNumber>
    </recommendedName>
</protein>
<keyword evidence="7" id="KW-0238">DNA-binding</keyword>
<dbReference type="SUPFAM" id="SSF116734">
    <property type="entry name" value="DNA methylase specificity domain"/>
    <property type="match status" value="1"/>
</dbReference>
<evidence type="ECO:0000256" key="4">
    <source>
        <dbReference type="ARBA" id="ARBA00022679"/>
    </source>
</evidence>
<feature type="domain" description="Type I restriction modification DNA specificity" evidence="10">
    <location>
        <begin position="425"/>
        <end position="589"/>
    </location>
</feature>
<evidence type="ECO:0000313" key="13">
    <source>
        <dbReference type="Proteomes" id="UP000239663"/>
    </source>
</evidence>
<evidence type="ECO:0000256" key="2">
    <source>
        <dbReference type="ARBA" id="ARBA00011900"/>
    </source>
</evidence>
<keyword evidence="5" id="KW-0949">S-adenosyl-L-methionine</keyword>
<evidence type="ECO:0000256" key="9">
    <source>
        <dbReference type="SAM" id="Coils"/>
    </source>
</evidence>
<evidence type="ECO:0000256" key="6">
    <source>
        <dbReference type="ARBA" id="ARBA00022747"/>
    </source>
</evidence>
<proteinExistence type="inferred from homology"/>
<evidence type="ECO:0000313" key="12">
    <source>
        <dbReference type="EMBL" id="PQD94388.1"/>
    </source>
</evidence>
<evidence type="ECO:0000259" key="11">
    <source>
        <dbReference type="Pfam" id="PF02384"/>
    </source>
</evidence>
<dbReference type="GO" id="GO:0032259">
    <property type="term" value="P:methylation"/>
    <property type="evidence" value="ECO:0007669"/>
    <property type="project" value="UniProtKB-KW"/>
</dbReference>
<comment type="catalytic activity">
    <reaction evidence="8">
        <text>a 2'-deoxyadenosine in DNA + S-adenosyl-L-methionine = an N(6)-methyl-2'-deoxyadenosine in DNA + S-adenosyl-L-homocysteine + H(+)</text>
        <dbReference type="Rhea" id="RHEA:15197"/>
        <dbReference type="Rhea" id="RHEA-COMP:12418"/>
        <dbReference type="Rhea" id="RHEA-COMP:12419"/>
        <dbReference type="ChEBI" id="CHEBI:15378"/>
        <dbReference type="ChEBI" id="CHEBI:57856"/>
        <dbReference type="ChEBI" id="CHEBI:59789"/>
        <dbReference type="ChEBI" id="CHEBI:90615"/>
        <dbReference type="ChEBI" id="CHEBI:90616"/>
        <dbReference type="EC" id="2.1.1.72"/>
    </reaction>
</comment>
<organism evidence="12 13">
    <name type="scientific">Pradoshia eiseniae</name>
    <dbReference type="NCBI Taxonomy" id="2064768"/>
    <lineage>
        <taxon>Bacteria</taxon>
        <taxon>Bacillati</taxon>
        <taxon>Bacillota</taxon>
        <taxon>Bacilli</taxon>
        <taxon>Bacillales</taxon>
        <taxon>Bacillaceae</taxon>
        <taxon>Pradoshia</taxon>
    </lineage>
</organism>
<evidence type="ECO:0000256" key="3">
    <source>
        <dbReference type="ARBA" id="ARBA00022603"/>
    </source>
</evidence>
<reference evidence="12 13" key="1">
    <citation type="submission" date="2017-12" db="EMBL/GenBank/DDBJ databases">
        <title>Taxonomic description and draft genome of Pradoshia cofamensis Gen. nov., sp. nov., a thermotolerant bacillale isolated from anterior gut of earthworm Eisenia fetida.</title>
        <authorList>
            <person name="Saha T."/>
            <person name="Chakraborty R."/>
        </authorList>
    </citation>
    <scope>NUCLEOTIDE SEQUENCE [LARGE SCALE GENOMIC DNA]</scope>
    <source>
        <strain evidence="12 13">EAG3</strain>
    </source>
</reference>
<feature type="coiled-coil region" evidence="9">
    <location>
        <begin position="577"/>
        <end position="604"/>
    </location>
</feature>
<dbReference type="PANTHER" id="PTHR42933">
    <property type="entry name" value="SLR6095 PROTEIN"/>
    <property type="match status" value="1"/>
</dbReference>
<dbReference type="Gene3D" id="3.40.50.150">
    <property type="entry name" value="Vaccinia Virus protein VP39"/>
    <property type="match status" value="1"/>
</dbReference>
<dbReference type="GO" id="GO:0003677">
    <property type="term" value="F:DNA binding"/>
    <property type="evidence" value="ECO:0007669"/>
    <property type="project" value="UniProtKB-KW"/>
</dbReference>
<dbReference type="EC" id="2.1.1.72" evidence="2"/>
<dbReference type="InterPro" id="IPR000055">
    <property type="entry name" value="Restrct_endonuc_typeI_TRD"/>
</dbReference>
<dbReference type="OrthoDB" id="9814572at2"/>
<dbReference type="GO" id="GO:0009307">
    <property type="term" value="P:DNA restriction-modification system"/>
    <property type="evidence" value="ECO:0007669"/>
    <property type="project" value="UniProtKB-KW"/>
</dbReference>
<dbReference type="InterPro" id="IPR051537">
    <property type="entry name" value="DNA_Adenine_Mtase"/>
</dbReference>
<accession>A0A2S7MXC2</accession>
<evidence type="ECO:0000256" key="7">
    <source>
        <dbReference type="ARBA" id="ARBA00023125"/>
    </source>
</evidence>
<sequence>MGKEMNSREIYETIRRAGLSNSNPEEALLVTATILAVSKQNRSELLKLIQSQDVLEEIELMIKTLQIEDNFKRLMLEGFKDAFTEAYISSLVDVLLIIEQKLKNLTTGEVFDELLKSMCMDSREIFWTPNSINKIVNNYLFNQESSYVTFHDGTAGYGQSTMMFVKEVPSVSLALQEINPIAAAVLRIRLFLNDIDATVAVGDLIENPAYVDGNKLVQFDRVFMAPPFGLRLTEEQQNDMKYDQFNRFVYGIPSRSQGDLTFLSCGLSATKADGKAAFLLPMGVLFRNGPEKEIRQRLIDLDVIEAVVTLPPLLQPYSGIKTALVLCNKNKPDTGKGKILMINAEDLGEIVNKRDIILSAENIELINNILIEGLEVEEMSRFVMDDEIQSTLLTPNNYIYKEKLQVSEFGMVSININELDNLPMKPLKDLVDVYRGYNASTKDEDKNGKYAVLKISDIQDGKINLEGITRYSIKNNAKIENNRIRKGDVLLSIRGVSRKVALFESDRDDVLLSQNFAGIRCLNLIDPEFLLLYLESPIAQFYFNKHTAGTTITTLSIKDLKELPVPILPLDEQRRIVETLGDEQGEIKKEIERLEARQKESKLKAFEAMGINKTYTIL</sequence>
<keyword evidence="3" id="KW-0489">Methyltransferase</keyword>
<dbReference type="InterPro" id="IPR029063">
    <property type="entry name" value="SAM-dependent_MTases_sf"/>
</dbReference>
<dbReference type="Gene3D" id="3.90.220.20">
    <property type="entry name" value="DNA methylase specificity domains"/>
    <property type="match status" value="1"/>
</dbReference>
<dbReference type="InterPro" id="IPR044946">
    <property type="entry name" value="Restrct_endonuc_typeI_TRD_sf"/>
</dbReference>
<dbReference type="AlphaFoldDB" id="A0A2S7MXC2"/>
<dbReference type="PANTHER" id="PTHR42933:SF3">
    <property type="entry name" value="TYPE I RESTRICTION ENZYME MJAVIII METHYLASE SUBUNIT"/>
    <property type="match status" value="1"/>
</dbReference>
<comment type="caution">
    <text evidence="12">The sequence shown here is derived from an EMBL/GenBank/DDBJ whole genome shotgun (WGS) entry which is preliminary data.</text>
</comment>
<dbReference type="SUPFAM" id="SSF53335">
    <property type="entry name" value="S-adenosyl-L-methionine-dependent methyltransferases"/>
    <property type="match status" value="1"/>
</dbReference>
<comment type="similarity">
    <text evidence="1">Belongs to the type-I restriction system S methylase family.</text>
</comment>
<evidence type="ECO:0000256" key="8">
    <source>
        <dbReference type="ARBA" id="ARBA00047942"/>
    </source>
</evidence>